<dbReference type="Pfam" id="PF04969">
    <property type="entry name" value="CS"/>
    <property type="match status" value="1"/>
</dbReference>
<accession>A0A7S1FKT3</accession>
<dbReference type="Gene3D" id="2.60.40.790">
    <property type="match status" value="1"/>
</dbReference>
<evidence type="ECO:0000313" key="4">
    <source>
        <dbReference type="EMBL" id="CAD8872374.1"/>
    </source>
</evidence>
<name>A0A7S1FKT3_NOCSC</name>
<dbReference type="InterPro" id="IPR008978">
    <property type="entry name" value="HSP20-like_chaperone"/>
</dbReference>
<dbReference type="CDD" id="cd06465">
    <property type="entry name" value="p23_hB-ind1_like"/>
    <property type="match status" value="1"/>
</dbReference>
<comment type="similarity">
    <text evidence="1">Belongs to the p23/wos2 family.</text>
</comment>
<evidence type="ECO:0000256" key="2">
    <source>
        <dbReference type="SAM" id="MobiDB-lite"/>
    </source>
</evidence>
<dbReference type="GO" id="GO:0005634">
    <property type="term" value="C:nucleus"/>
    <property type="evidence" value="ECO:0007669"/>
    <property type="project" value="TreeGrafter"/>
</dbReference>
<dbReference type="SUPFAM" id="SSF49764">
    <property type="entry name" value="HSP20-like chaperones"/>
    <property type="match status" value="1"/>
</dbReference>
<sequence length="162" mass="18322">MVASTPLKPALLWAQRRDSVWVTVDIKESQGLSVQLTEDRLAFSAISAEDGTAYGFSLDFYAPISKEKSKWSSKRCPEFCLVKQSEETWPRLNKEGKLQWVKADWSKWADSDDEDEKGGFDTNELEGMDFADADDSDTDVDEDILADLDEEISILTDDEEKP</sequence>
<dbReference type="InterPro" id="IPR045250">
    <property type="entry name" value="p23-like"/>
</dbReference>
<dbReference type="EMBL" id="HBFQ01065790">
    <property type="protein sequence ID" value="CAD8872374.1"/>
    <property type="molecule type" value="Transcribed_RNA"/>
</dbReference>
<dbReference type="AlphaFoldDB" id="A0A7S1FKT3"/>
<feature type="compositionally biased region" description="Acidic residues" evidence="2">
    <location>
        <begin position="123"/>
        <end position="140"/>
    </location>
</feature>
<dbReference type="PANTHER" id="PTHR22932">
    <property type="entry name" value="TELOMERASE-BINDING PROTEIN P23 HSP90 CO-CHAPERONE"/>
    <property type="match status" value="1"/>
</dbReference>
<evidence type="ECO:0000259" key="3">
    <source>
        <dbReference type="PROSITE" id="PS51203"/>
    </source>
</evidence>
<organism evidence="4">
    <name type="scientific">Noctiluca scintillans</name>
    <name type="common">Sea sparkle</name>
    <name type="synonym">Red tide dinoflagellate</name>
    <dbReference type="NCBI Taxonomy" id="2966"/>
    <lineage>
        <taxon>Eukaryota</taxon>
        <taxon>Sar</taxon>
        <taxon>Alveolata</taxon>
        <taxon>Dinophyceae</taxon>
        <taxon>Noctilucales</taxon>
        <taxon>Noctilucaceae</taxon>
        <taxon>Noctiluca</taxon>
    </lineage>
</organism>
<feature type="region of interest" description="Disordered" evidence="2">
    <location>
        <begin position="109"/>
        <end position="140"/>
    </location>
</feature>
<reference evidence="4" key="1">
    <citation type="submission" date="2021-01" db="EMBL/GenBank/DDBJ databases">
        <authorList>
            <person name="Corre E."/>
            <person name="Pelletier E."/>
            <person name="Niang G."/>
            <person name="Scheremetjew M."/>
            <person name="Finn R."/>
            <person name="Kale V."/>
            <person name="Holt S."/>
            <person name="Cochrane G."/>
            <person name="Meng A."/>
            <person name="Brown T."/>
            <person name="Cohen L."/>
        </authorList>
    </citation>
    <scope>NUCLEOTIDE SEQUENCE</scope>
</reference>
<feature type="domain" description="CS" evidence="3">
    <location>
        <begin position="6"/>
        <end position="93"/>
    </location>
</feature>
<dbReference type="InterPro" id="IPR007052">
    <property type="entry name" value="CS_dom"/>
</dbReference>
<protein>
    <recommendedName>
        <fullName evidence="3">CS domain-containing protein</fullName>
    </recommendedName>
</protein>
<dbReference type="PANTHER" id="PTHR22932:SF1">
    <property type="entry name" value="CO-CHAPERONE PROTEIN DAF-41"/>
    <property type="match status" value="1"/>
</dbReference>
<gene>
    <name evidence="4" type="ORF">NSCI0253_LOCUS46731</name>
</gene>
<dbReference type="GO" id="GO:0005829">
    <property type="term" value="C:cytosol"/>
    <property type="evidence" value="ECO:0007669"/>
    <property type="project" value="TreeGrafter"/>
</dbReference>
<dbReference type="PROSITE" id="PS51203">
    <property type="entry name" value="CS"/>
    <property type="match status" value="1"/>
</dbReference>
<dbReference type="GO" id="GO:0051131">
    <property type="term" value="P:chaperone-mediated protein complex assembly"/>
    <property type="evidence" value="ECO:0007669"/>
    <property type="project" value="TreeGrafter"/>
</dbReference>
<evidence type="ECO:0000256" key="1">
    <source>
        <dbReference type="ARBA" id="ARBA00025733"/>
    </source>
</evidence>
<proteinExistence type="inferred from homology"/>
<dbReference type="GO" id="GO:0051087">
    <property type="term" value="F:protein-folding chaperone binding"/>
    <property type="evidence" value="ECO:0007669"/>
    <property type="project" value="TreeGrafter"/>
</dbReference>
<dbReference type="GO" id="GO:0006457">
    <property type="term" value="P:protein folding"/>
    <property type="evidence" value="ECO:0007669"/>
    <property type="project" value="TreeGrafter"/>
</dbReference>
<dbReference type="GO" id="GO:0051879">
    <property type="term" value="F:Hsp90 protein binding"/>
    <property type="evidence" value="ECO:0007669"/>
    <property type="project" value="InterPro"/>
</dbReference>